<evidence type="ECO:0000313" key="2">
    <source>
        <dbReference type="Proteomes" id="UP000184038"/>
    </source>
</evidence>
<dbReference type="Proteomes" id="UP000184038">
    <property type="component" value="Unassembled WGS sequence"/>
</dbReference>
<protein>
    <submittedName>
        <fullName evidence="1">Uncharacterized protein</fullName>
    </submittedName>
</protein>
<name>A0A1M7N4P1_9FIRM</name>
<gene>
    <name evidence="1" type="ORF">SAMN02746066_04202</name>
</gene>
<evidence type="ECO:0000313" key="1">
    <source>
        <dbReference type="EMBL" id="SHM98393.1"/>
    </source>
</evidence>
<dbReference type="AlphaFoldDB" id="A0A1M7N4P1"/>
<organism evidence="1 2">
    <name type="scientific">Anaerosporobacter mobilis DSM 15930</name>
    <dbReference type="NCBI Taxonomy" id="1120996"/>
    <lineage>
        <taxon>Bacteria</taxon>
        <taxon>Bacillati</taxon>
        <taxon>Bacillota</taxon>
        <taxon>Clostridia</taxon>
        <taxon>Lachnospirales</taxon>
        <taxon>Lachnospiraceae</taxon>
        <taxon>Anaerosporobacter</taxon>
    </lineage>
</organism>
<keyword evidence="2" id="KW-1185">Reference proteome</keyword>
<sequence>MNMEIIYTKRSFLCAKFEFTKIKYKFFTVYHFVVYKCNRMIRELKGHKQRRKSPMNLSKFLSGKIHRGLRYYIMPLAHHLHIGDNHLYSH</sequence>
<reference evidence="1 2" key="1">
    <citation type="submission" date="2016-11" db="EMBL/GenBank/DDBJ databases">
        <authorList>
            <person name="Jaros S."/>
            <person name="Januszkiewicz K."/>
            <person name="Wedrychowicz H."/>
        </authorList>
    </citation>
    <scope>NUCLEOTIDE SEQUENCE [LARGE SCALE GENOMIC DNA]</scope>
    <source>
        <strain evidence="1 2">DSM 15930</strain>
    </source>
</reference>
<accession>A0A1M7N4P1</accession>
<proteinExistence type="predicted"/>
<dbReference type="EMBL" id="FRCP01000025">
    <property type="protein sequence ID" value="SHM98393.1"/>
    <property type="molecule type" value="Genomic_DNA"/>
</dbReference>